<accession>A0A9P6IRC6</accession>
<name>A0A9P6IRC6_MORAP</name>
<comment type="caution">
    <text evidence="1">The sequence shown here is derived from an EMBL/GenBank/DDBJ whole genome shotgun (WGS) entry which is preliminary data.</text>
</comment>
<dbReference type="AlphaFoldDB" id="A0A9P6IRC6"/>
<evidence type="ECO:0000313" key="2">
    <source>
        <dbReference type="Proteomes" id="UP000738359"/>
    </source>
</evidence>
<dbReference type="InterPro" id="IPR029058">
    <property type="entry name" value="AB_hydrolase_fold"/>
</dbReference>
<reference evidence="1" key="1">
    <citation type="journal article" date="2020" name="Fungal Divers.">
        <title>Resolving the Mortierellaceae phylogeny through synthesis of multi-gene phylogenetics and phylogenomics.</title>
        <authorList>
            <person name="Vandepol N."/>
            <person name="Liber J."/>
            <person name="Desiro A."/>
            <person name="Na H."/>
            <person name="Kennedy M."/>
            <person name="Barry K."/>
            <person name="Grigoriev I.V."/>
            <person name="Miller A.N."/>
            <person name="O'Donnell K."/>
            <person name="Stajich J.E."/>
            <person name="Bonito G."/>
        </authorList>
    </citation>
    <scope>NUCLEOTIDE SEQUENCE</scope>
    <source>
        <strain evidence="1">CK1249</strain>
    </source>
</reference>
<proteinExistence type="predicted"/>
<evidence type="ECO:0000313" key="1">
    <source>
        <dbReference type="EMBL" id="KAF9945067.1"/>
    </source>
</evidence>
<keyword evidence="2" id="KW-1185">Reference proteome</keyword>
<organism evidence="1 2">
    <name type="scientific">Mortierella alpina</name>
    <name type="common">Oleaginous fungus</name>
    <name type="synonym">Mortierella renispora</name>
    <dbReference type="NCBI Taxonomy" id="64518"/>
    <lineage>
        <taxon>Eukaryota</taxon>
        <taxon>Fungi</taxon>
        <taxon>Fungi incertae sedis</taxon>
        <taxon>Mucoromycota</taxon>
        <taxon>Mortierellomycotina</taxon>
        <taxon>Mortierellomycetes</taxon>
        <taxon>Mortierellales</taxon>
        <taxon>Mortierellaceae</taxon>
        <taxon>Mortierella</taxon>
    </lineage>
</organism>
<dbReference type="Gene3D" id="3.40.50.1820">
    <property type="entry name" value="alpha/beta hydrolase"/>
    <property type="match status" value="1"/>
</dbReference>
<protein>
    <submittedName>
        <fullName evidence="1">Uncharacterized protein</fullName>
    </submittedName>
</protein>
<dbReference type="SUPFAM" id="SSF53474">
    <property type="entry name" value="alpha/beta-Hydrolases"/>
    <property type="match status" value="1"/>
</dbReference>
<dbReference type="OrthoDB" id="329835at2759"/>
<gene>
    <name evidence="1" type="ORF">BGZ70_004084</name>
</gene>
<sequence length="147" mass="16504">MATELERQGEQVPLLAIMDSTADYSIVAHLKVNEIDGGANIEHLVRFGGDVSGEDGWALWERTKPINDNSFVLAMQFKPSVYSGDVLFFRATEKEDDITPMVDPFSWRPYTKGAIEVHNVECTHIEMDKPESMAVIGRTVAFKLQRS</sequence>
<dbReference type="EMBL" id="JAAAHY010002202">
    <property type="protein sequence ID" value="KAF9945067.1"/>
    <property type="molecule type" value="Genomic_DNA"/>
</dbReference>
<dbReference type="Proteomes" id="UP000738359">
    <property type="component" value="Unassembled WGS sequence"/>
</dbReference>